<dbReference type="Pfam" id="PF18603">
    <property type="entry name" value="LAL_C2"/>
    <property type="match status" value="1"/>
</dbReference>
<dbReference type="GO" id="GO:0016874">
    <property type="term" value="F:ligase activity"/>
    <property type="evidence" value="ECO:0007669"/>
    <property type="project" value="UniProtKB-KW"/>
</dbReference>
<name>A0A4D4MFQ7_STRAX</name>
<protein>
    <recommendedName>
        <fullName evidence="5">ATP-grasp domain-containing protein</fullName>
    </recommendedName>
</protein>
<gene>
    <name evidence="6" type="ORF">SAV14893_095800</name>
</gene>
<organism evidence="6 7">
    <name type="scientific">Streptomyces avermitilis</name>
    <dbReference type="NCBI Taxonomy" id="33903"/>
    <lineage>
        <taxon>Bacteria</taxon>
        <taxon>Bacillati</taxon>
        <taxon>Actinomycetota</taxon>
        <taxon>Actinomycetes</taxon>
        <taxon>Kitasatosporales</taxon>
        <taxon>Streptomycetaceae</taxon>
        <taxon>Streptomyces</taxon>
    </lineage>
</organism>
<keyword evidence="1" id="KW-0436">Ligase</keyword>
<dbReference type="PROSITE" id="PS50975">
    <property type="entry name" value="ATP_GRASP"/>
    <property type="match status" value="1"/>
</dbReference>
<sequence>MHSTSRRPILLVGAGERAYSAHSLLQIAAAHPLVLVDRTIPAWARPYLADAVTADPAASDKAATAAAAFAVEHSVTGVVTYLPEYTALAADLANRLGLPGNRPTAVVRTQEPSWARAVVVGDHETDPDGRDVAMEAVVVAPGEVRPVAITRMDIRPEVTAGPVGYSVDARDDLLHNRALHNVISQAITALGLTTGVIHADVRVSPSGPRVRRIHACVAEGLIPLLVARATGISLARTAAALAVGDAPDLSPTHERAAALRFLYPETSGPVARLNPAAPTPAEPWFDRFAWTRQTGSSVRGPADSNVEAPLAHWVVTGADAPVCLQRLDLIAERLGAPPPSAWASRAPTACGAAPPVTCHPARPQMDPANVGDALVPMPKPLILLGAGPRVYSDFTLAQIAASRPVVLVDAFAPDWAHPYLTHHLAADPANSAAAIAAVRSYAAGHQVGGVLTYLPAHRLTAARIAQQLRLPAAPVMALAACADRLAARRLLAQHALPLARWAEACDASAAAAHADALGYPVVIKPRDGAVTMHVRNRGEVPSAYDHVCRAAACPASDSLLVEEDLEGPEVCAEAVVVDSTDIRVLAITRTTAGPPPARQVQRRSVYAHDKLLHHPVLRQVVTRAITALGLTAGVVHITMTCTSRGPRITDVNTHLPDDLIPLLVQRATGIDLPQIAADLATGRPPNLAPTRQRAAAVHFAYPSATGRIEHLKVTSATPQPLVDRFVLTQRPGQDVVSTPYASSWGRLAHCVAVGPDAATCHTTLDRMARHLTVALSTPVTNSRAA</sequence>
<keyword evidence="3 4" id="KW-0067">ATP-binding</keyword>
<dbReference type="SMART" id="SM01209">
    <property type="entry name" value="GARS_A"/>
    <property type="match status" value="1"/>
</dbReference>
<accession>A0A4D4MFQ7</accession>
<dbReference type="PANTHER" id="PTHR43585">
    <property type="entry name" value="FUMIPYRROLE BIOSYNTHESIS PROTEIN C"/>
    <property type="match status" value="1"/>
</dbReference>
<dbReference type="GO" id="GO:0046872">
    <property type="term" value="F:metal ion binding"/>
    <property type="evidence" value="ECO:0007669"/>
    <property type="project" value="InterPro"/>
</dbReference>
<dbReference type="InterPro" id="IPR052032">
    <property type="entry name" value="ATP-dep_AA_Ligase"/>
</dbReference>
<evidence type="ECO:0000256" key="3">
    <source>
        <dbReference type="ARBA" id="ARBA00022840"/>
    </source>
</evidence>
<dbReference type="Pfam" id="PF13535">
    <property type="entry name" value="ATP-grasp_4"/>
    <property type="match status" value="1"/>
</dbReference>
<dbReference type="GO" id="GO:0005524">
    <property type="term" value="F:ATP binding"/>
    <property type="evidence" value="ECO:0007669"/>
    <property type="project" value="UniProtKB-UniRule"/>
</dbReference>
<dbReference type="PANTHER" id="PTHR43585:SF2">
    <property type="entry name" value="ATP-GRASP ENZYME FSQD"/>
    <property type="match status" value="1"/>
</dbReference>
<dbReference type="Proteomes" id="UP000302139">
    <property type="component" value="Unassembled WGS sequence"/>
</dbReference>
<evidence type="ECO:0000259" key="5">
    <source>
        <dbReference type="PROSITE" id="PS50975"/>
    </source>
</evidence>
<dbReference type="InterPro" id="IPR011761">
    <property type="entry name" value="ATP-grasp"/>
</dbReference>
<dbReference type="EMBL" id="BJHX01000004">
    <property type="protein sequence ID" value="GDY70187.1"/>
    <property type="molecule type" value="Genomic_DNA"/>
</dbReference>
<dbReference type="InterPro" id="IPR040570">
    <property type="entry name" value="LAL_C2"/>
</dbReference>
<proteinExistence type="predicted"/>
<evidence type="ECO:0000256" key="4">
    <source>
        <dbReference type="PROSITE-ProRule" id="PRU00409"/>
    </source>
</evidence>
<evidence type="ECO:0000313" key="7">
    <source>
        <dbReference type="Proteomes" id="UP000302139"/>
    </source>
</evidence>
<dbReference type="Gene3D" id="3.30.470.20">
    <property type="entry name" value="ATP-grasp fold, B domain"/>
    <property type="match status" value="2"/>
</dbReference>
<dbReference type="SUPFAM" id="SSF56059">
    <property type="entry name" value="Glutathione synthetase ATP-binding domain-like"/>
    <property type="match status" value="1"/>
</dbReference>
<feature type="domain" description="ATP-grasp" evidence="5">
    <location>
        <begin position="488"/>
        <end position="681"/>
    </location>
</feature>
<reference evidence="6 7" key="1">
    <citation type="submission" date="2019-04" db="EMBL/GenBank/DDBJ databases">
        <title>Draft genome sequences of Streptomyces avermitilis NBRC 14893.</title>
        <authorList>
            <person name="Komaki H."/>
            <person name="Tamura T."/>
            <person name="Hosoyama A."/>
        </authorList>
    </citation>
    <scope>NUCLEOTIDE SEQUENCE [LARGE SCALE GENOMIC DNA]</scope>
    <source>
        <strain evidence="6 7">NBRC 14893</strain>
    </source>
</reference>
<keyword evidence="2 4" id="KW-0547">Nucleotide-binding</keyword>
<evidence type="ECO:0000313" key="6">
    <source>
        <dbReference type="EMBL" id="GDY70187.1"/>
    </source>
</evidence>
<dbReference type="AlphaFoldDB" id="A0A4D4MFQ7"/>
<evidence type="ECO:0000256" key="2">
    <source>
        <dbReference type="ARBA" id="ARBA00022741"/>
    </source>
</evidence>
<evidence type="ECO:0000256" key="1">
    <source>
        <dbReference type="ARBA" id="ARBA00022598"/>
    </source>
</evidence>
<comment type="caution">
    <text evidence="6">The sequence shown here is derived from an EMBL/GenBank/DDBJ whole genome shotgun (WGS) entry which is preliminary data.</text>
</comment>